<sequence length="219" mass="24985">MGTENQIDKIFEALLPDEEVRKQCLQLLADYIIYAHKHIHPAIWATTIIQNALDCVTPSRQTITYKNPQRLITLNVGDIPVYGIYAPGMYDKNYPPENRFILNSSIILVLNCKILTDDDIRELKSREISSSVYDSQSKYCLRNTVIDSYNLEQVSPLIHRVYQSSLEKAAKNPSGIGYCDRAISSQDYSADIVTYLRKFLERDIPEPIYISPKSRGYGG</sequence>
<dbReference type="Proteomes" id="UP000218238">
    <property type="component" value="Unassembled WGS sequence"/>
</dbReference>
<evidence type="ECO:0000313" key="2">
    <source>
        <dbReference type="Proteomes" id="UP000218238"/>
    </source>
</evidence>
<comment type="caution">
    <text evidence="1">The sequence shown here is derived from an EMBL/GenBank/DDBJ whole genome shotgun (WGS) entry which is preliminary data.</text>
</comment>
<accession>A0A2A2TBV7</accession>
<dbReference type="AlphaFoldDB" id="A0A2A2TBV7"/>
<dbReference type="RefSeq" id="WP_095724440.1">
    <property type="nucleotide sequence ID" value="NZ_NTFS01000446.1"/>
</dbReference>
<proteinExistence type="predicted"/>
<protein>
    <submittedName>
        <fullName evidence="1">Uncharacterized protein</fullName>
    </submittedName>
</protein>
<dbReference type="EMBL" id="NTFS01000446">
    <property type="protein sequence ID" value="PAX51202.1"/>
    <property type="molecule type" value="Genomic_DNA"/>
</dbReference>
<keyword evidence="2" id="KW-1185">Reference proteome</keyword>
<evidence type="ECO:0000313" key="1">
    <source>
        <dbReference type="EMBL" id="PAX51202.1"/>
    </source>
</evidence>
<organism evidence="1 2">
    <name type="scientific">Brunnivagina elsteri CCALA 953</name>
    <dbReference type="NCBI Taxonomy" id="987040"/>
    <lineage>
        <taxon>Bacteria</taxon>
        <taxon>Bacillati</taxon>
        <taxon>Cyanobacteriota</taxon>
        <taxon>Cyanophyceae</taxon>
        <taxon>Nostocales</taxon>
        <taxon>Calotrichaceae</taxon>
        <taxon>Brunnivagina</taxon>
    </lineage>
</organism>
<reference evidence="1 2" key="1">
    <citation type="submission" date="2017-08" db="EMBL/GenBank/DDBJ databases">
        <title>Draft genome sequence of filamentous cyanobacterium Calothrix elsteri CCALA 953.</title>
        <authorList>
            <person name="Gagunashvili A.N."/>
            <person name="Elster J."/>
            <person name="Andresson O.S."/>
        </authorList>
    </citation>
    <scope>NUCLEOTIDE SEQUENCE [LARGE SCALE GENOMIC DNA]</scope>
    <source>
        <strain evidence="1 2">CCALA 953</strain>
    </source>
</reference>
<gene>
    <name evidence="1" type="ORF">CK510_26085</name>
</gene>
<name>A0A2A2TBV7_9CYAN</name>